<name>A0A1V6UJ88_9EURO</name>
<accession>A0A1V6UJ88</accession>
<dbReference type="InterPro" id="IPR000223">
    <property type="entry name" value="Pept_S26A_signal_pept_1"/>
</dbReference>
<comment type="caution">
    <text evidence="14">The sequence shown here is derived from an EMBL/GenBank/DDBJ whole genome shotgun (WGS) entry which is preliminary data.</text>
</comment>
<evidence type="ECO:0000256" key="8">
    <source>
        <dbReference type="ARBA" id="ARBA00023128"/>
    </source>
</evidence>
<evidence type="ECO:0000256" key="3">
    <source>
        <dbReference type="ARBA" id="ARBA00022670"/>
    </source>
</evidence>
<keyword evidence="15" id="KW-1185">Reference proteome</keyword>
<keyword evidence="9" id="KW-0472">Membrane</keyword>
<evidence type="ECO:0000256" key="2">
    <source>
        <dbReference type="ARBA" id="ARBA00007066"/>
    </source>
</evidence>
<dbReference type="GO" id="GO:0042720">
    <property type="term" value="C:mitochondrial inner membrane peptidase complex"/>
    <property type="evidence" value="ECO:0007669"/>
    <property type="project" value="InterPro"/>
</dbReference>
<dbReference type="EMBL" id="MDDG01000008">
    <property type="protein sequence ID" value="OQE38496.1"/>
    <property type="molecule type" value="Genomic_DNA"/>
</dbReference>
<evidence type="ECO:0000256" key="9">
    <source>
        <dbReference type="ARBA" id="ARBA00023136"/>
    </source>
</evidence>
<feature type="domain" description="Peptidase S26" evidence="13">
    <location>
        <begin position="76"/>
        <end position="176"/>
    </location>
</feature>
<dbReference type="EC" id="3.4.21.-" evidence="11"/>
<dbReference type="NCBIfam" id="TIGR02227">
    <property type="entry name" value="sigpep_I_bact"/>
    <property type="match status" value="1"/>
</dbReference>
<dbReference type="Proteomes" id="UP000191500">
    <property type="component" value="Unassembled WGS sequence"/>
</dbReference>
<feature type="active site" evidence="10">
    <location>
        <position position="162"/>
    </location>
</feature>
<dbReference type="Pfam" id="PF10502">
    <property type="entry name" value="Peptidase_S26"/>
    <property type="match status" value="1"/>
</dbReference>
<evidence type="ECO:0000256" key="12">
    <source>
        <dbReference type="SAM" id="MobiDB-lite"/>
    </source>
</evidence>
<dbReference type="AlphaFoldDB" id="A0A1V6UJ88"/>
<dbReference type="STRING" id="36646.A0A1V6UJ88"/>
<keyword evidence="5 11" id="KW-0999">Mitochondrion inner membrane</keyword>
<dbReference type="PANTHER" id="PTHR46041:SF2">
    <property type="entry name" value="MITOCHONDRIAL INNER MEMBRANE PROTEASE SUBUNIT 2"/>
    <property type="match status" value="1"/>
</dbReference>
<feature type="region of interest" description="Disordered" evidence="12">
    <location>
        <begin position="1"/>
        <end position="21"/>
    </location>
</feature>
<evidence type="ECO:0000256" key="7">
    <source>
        <dbReference type="ARBA" id="ARBA00022989"/>
    </source>
</evidence>
<dbReference type="FunFam" id="2.10.109.10:FF:000023">
    <property type="entry name" value="Mitochondrial inner membrane protease subunit 2"/>
    <property type="match status" value="1"/>
</dbReference>
<keyword evidence="3 11" id="KW-0645">Protease</keyword>
<dbReference type="GO" id="GO:0006627">
    <property type="term" value="P:protein processing involved in protein targeting to mitochondrion"/>
    <property type="evidence" value="ECO:0007669"/>
    <property type="project" value="InterPro"/>
</dbReference>
<feature type="active site" evidence="10">
    <location>
        <position position="104"/>
    </location>
</feature>
<reference evidence="15" key="1">
    <citation type="journal article" date="2017" name="Nat. Microbiol.">
        <title>Global analysis of biosynthetic gene clusters reveals vast potential of secondary metabolite production in Penicillium species.</title>
        <authorList>
            <person name="Nielsen J.C."/>
            <person name="Grijseels S."/>
            <person name="Prigent S."/>
            <person name="Ji B."/>
            <person name="Dainat J."/>
            <person name="Nielsen K.F."/>
            <person name="Frisvad J.C."/>
            <person name="Workman M."/>
            <person name="Nielsen J."/>
        </authorList>
    </citation>
    <scope>NUCLEOTIDE SEQUENCE [LARGE SCALE GENOMIC DNA]</scope>
    <source>
        <strain evidence="15">IBT 31321</strain>
    </source>
</reference>
<dbReference type="InterPro" id="IPR036286">
    <property type="entry name" value="LexA/Signal_pep-like_sf"/>
</dbReference>
<dbReference type="InterPro" id="IPR019533">
    <property type="entry name" value="Peptidase_S26"/>
</dbReference>
<gene>
    <name evidence="14" type="ORF">PENCOP_c008G07801</name>
</gene>
<evidence type="ECO:0000259" key="13">
    <source>
        <dbReference type="Pfam" id="PF10502"/>
    </source>
</evidence>
<protein>
    <recommendedName>
        <fullName evidence="11">Mitochondrial inner membrane protease subunit</fullName>
        <ecNumber evidence="11">3.4.21.-</ecNumber>
    </recommendedName>
</protein>
<keyword evidence="7" id="KW-1133">Transmembrane helix</keyword>
<dbReference type="PANTHER" id="PTHR46041">
    <property type="entry name" value="MITOCHONDRIAL INNER MEMBRANE PROTEASE SUBUNIT 2"/>
    <property type="match status" value="1"/>
</dbReference>
<comment type="subcellular location">
    <subcellularLocation>
        <location evidence="1">Mitochondrion inner membrane</location>
        <topology evidence="1">Single-pass membrane protein</topology>
    </subcellularLocation>
</comment>
<dbReference type="InterPro" id="IPR037730">
    <property type="entry name" value="IMP2"/>
</dbReference>
<evidence type="ECO:0000256" key="11">
    <source>
        <dbReference type="RuleBase" id="RU362041"/>
    </source>
</evidence>
<evidence type="ECO:0000256" key="4">
    <source>
        <dbReference type="ARBA" id="ARBA00022692"/>
    </source>
</evidence>
<evidence type="ECO:0000313" key="14">
    <source>
        <dbReference type="EMBL" id="OQE38496.1"/>
    </source>
</evidence>
<dbReference type="CDD" id="cd06530">
    <property type="entry name" value="S26_SPase_I"/>
    <property type="match status" value="1"/>
</dbReference>
<dbReference type="Gene3D" id="2.10.109.10">
    <property type="entry name" value="Umud Fragment, subunit A"/>
    <property type="match status" value="1"/>
</dbReference>
<evidence type="ECO:0000256" key="6">
    <source>
        <dbReference type="ARBA" id="ARBA00022801"/>
    </source>
</evidence>
<comment type="similarity">
    <text evidence="2">Belongs to the peptidase S26 family. IMP2 subfamily.</text>
</comment>
<keyword evidence="4" id="KW-0812">Transmembrane</keyword>
<evidence type="ECO:0000256" key="5">
    <source>
        <dbReference type="ARBA" id="ARBA00022792"/>
    </source>
</evidence>
<evidence type="ECO:0000313" key="15">
    <source>
        <dbReference type="Proteomes" id="UP000191500"/>
    </source>
</evidence>
<evidence type="ECO:0000256" key="10">
    <source>
        <dbReference type="PIRSR" id="PIRSR600223-1"/>
    </source>
</evidence>
<evidence type="ECO:0000256" key="1">
    <source>
        <dbReference type="ARBA" id="ARBA00004434"/>
    </source>
</evidence>
<sequence length="275" mass="31493">MAKPQRPRGVPTPTPNSRFRVQIREEPKPAIPEPIMYEGPSLSKQRRTPALISHFLTNLRQRISALPYPVRRACRTLRWAVPILPIALFVPEHVMQVMWVRGPSMTPYLNEEYAQTQTKSDIVMVNMWPWGSILPFKKERKLERGMIVTFRSPANPSHIAIKRVIGLPGDRITTREPCLRQTQIVPWNHVWLEGDAEDPRKTLDSNTYGPVSLSLITGQVFAVLGPRMRWLKWTDWESGKKDSTSTDDATANSYGKSVRDRVLKNAVKLEQPILN</sequence>
<keyword evidence="6 11" id="KW-0378">Hydrolase</keyword>
<dbReference type="PRINTS" id="PR00727">
    <property type="entry name" value="LEADERPTASE"/>
</dbReference>
<dbReference type="GO" id="GO:0004252">
    <property type="term" value="F:serine-type endopeptidase activity"/>
    <property type="evidence" value="ECO:0007669"/>
    <property type="project" value="InterPro"/>
</dbReference>
<keyword evidence="8 11" id="KW-0496">Mitochondrion</keyword>
<proteinExistence type="inferred from homology"/>
<organism evidence="14 15">
    <name type="scientific">Penicillium coprophilum</name>
    <dbReference type="NCBI Taxonomy" id="36646"/>
    <lineage>
        <taxon>Eukaryota</taxon>
        <taxon>Fungi</taxon>
        <taxon>Dikarya</taxon>
        <taxon>Ascomycota</taxon>
        <taxon>Pezizomycotina</taxon>
        <taxon>Eurotiomycetes</taxon>
        <taxon>Eurotiomycetidae</taxon>
        <taxon>Eurotiales</taxon>
        <taxon>Aspergillaceae</taxon>
        <taxon>Penicillium</taxon>
    </lineage>
</organism>
<dbReference type="GO" id="GO:0006465">
    <property type="term" value="P:signal peptide processing"/>
    <property type="evidence" value="ECO:0007669"/>
    <property type="project" value="InterPro"/>
</dbReference>
<dbReference type="SUPFAM" id="SSF51306">
    <property type="entry name" value="LexA/Signal peptidase"/>
    <property type="match status" value="1"/>
</dbReference>